<dbReference type="GO" id="GO:0009228">
    <property type="term" value="P:thiamine biosynthetic process"/>
    <property type="evidence" value="ECO:0007669"/>
    <property type="project" value="UniProtKB-KW"/>
</dbReference>
<dbReference type="Gene3D" id="3.40.1190.20">
    <property type="match status" value="1"/>
</dbReference>
<evidence type="ECO:0000256" key="4">
    <source>
        <dbReference type="ARBA" id="ARBA00022679"/>
    </source>
</evidence>
<dbReference type="InterPro" id="IPR029056">
    <property type="entry name" value="Ribokinase-like"/>
</dbReference>
<dbReference type="GO" id="GO:0009229">
    <property type="term" value="P:thiamine diphosphate biosynthetic process"/>
    <property type="evidence" value="ECO:0007669"/>
    <property type="project" value="UniProtKB-UniRule"/>
</dbReference>
<comment type="pathway">
    <text evidence="3 11">Cofactor biosynthesis; thiamine diphosphate biosynthesis; 4-methyl-5-(2-phosphoethyl)-thiazole from 5-(2-hydroxyethyl)-4-methylthiazole: step 1/1.</text>
</comment>
<evidence type="ECO:0000256" key="6">
    <source>
        <dbReference type="ARBA" id="ARBA00022741"/>
    </source>
</evidence>
<dbReference type="AlphaFoldDB" id="A0A449E4I2"/>
<accession>A0A449E4I2</accession>
<evidence type="ECO:0000256" key="11">
    <source>
        <dbReference type="HAMAP-Rule" id="MF_00228"/>
    </source>
</evidence>
<dbReference type="EC" id="2.7.1.50" evidence="11"/>
<dbReference type="Pfam" id="PF02110">
    <property type="entry name" value="HK"/>
    <property type="match status" value="1"/>
</dbReference>
<dbReference type="RefSeq" id="WP_010737298.1">
    <property type="nucleotide sequence ID" value="NZ_AP027299.1"/>
</dbReference>
<evidence type="ECO:0000256" key="10">
    <source>
        <dbReference type="ARBA" id="ARBA00022977"/>
    </source>
</evidence>
<dbReference type="CDD" id="cd01170">
    <property type="entry name" value="THZ_kinase"/>
    <property type="match status" value="1"/>
</dbReference>
<feature type="binding site" evidence="11">
    <location>
        <position position="43"/>
    </location>
    <ligand>
        <name>substrate</name>
    </ligand>
</feature>
<evidence type="ECO:0000256" key="1">
    <source>
        <dbReference type="ARBA" id="ARBA00001771"/>
    </source>
</evidence>
<keyword evidence="10 11" id="KW-0784">Thiamine biosynthesis</keyword>
<feature type="binding site" evidence="11">
    <location>
        <position position="119"/>
    </location>
    <ligand>
        <name>ATP</name>
        <dbReference type="ChEBI" id="CHEBI:30616"/>
    </ligand>
</feature>
<dbReference type="PRINTS" id="PR01099">
    <property type="entry name" value="HYETHTZKNASE"/>
</dbReference>
<dbReference type="GO" id="GO:0000287">
    <property type="term" value="F:magnesium ion binding"/>
    <property type="evidence" value="ECO:0007669"/>
    <property type="project" value="UniProtKB-UniRule"/>
</dbReference>
<gene>
    <name evidence="11 12" type="primary">thiM</name>
    <name evidence="12" type="ORF">NCTC12204_01019</name>
</gene>
<dbReference type="EMBL" id="CABEEP010000001">
    <property type="protein sequence ID" value="VTQ62467.1"/>
    <property type="molecule type" value="Genomic_DNA"/>
</dbReference>
<evidence type="ECO:0000256" key="5">
    <source>
        <dbReference type="ARBA" id="ARBA00022723"/>
    </source>
</evidence>
<comment type="cofactor">
    <cofactor evidence="2 11">
        <name>Mg(2+)</name>
        <dbReference type="ChEBI" id="CHEBI:18420"/>
    </cofactor>
</comment>
<keyword evidence="8 11" id="KW-0067">ATP-binding</keyword>
<comment type="catalytic activity">
    <reaction evidence="1 11">
        <text>5-(2-hydroxyethyl)-4-methylthiazole + ATP = 4-methyl-5-(2-phosphooxyethyl)-thiazole + ADP + H(+)</text>
        <dbReference type="Rhea" id="RHEA:24212"/>
        <dbReference type="ChEBI" id="CHEBI:15378"/>
        <dbReference type="ChEBI" id="CHEBI:17957"/>
        <dbReference type="ChEBI" id="CHEBI:30616"/>
        <dbReference type="ChEBI" id="CHEBI:58296"/>
        <dbReference type="ChEBI" id="CHEBI:456216"/>
        <dbReference type="EC" id="2.7.1.50"/>
    </reaction>
</comment>
<sequence>MSSFETIIQQIRACNPLVHHLTNYVTVNDCANITLAIGGSPIMADAIQEVAEITAKTDALVLNIGTLNEQTVDSMILAGKEANKHGIPVIFDPVGVGISQFRMDVTKKLLNSIHFTVIRGNYSEILCLAGIQTSAKGVDTSLVNQKKETEVINIARTLASSFHCIIVITGAIDIVSDGVRTMQVKNGCAAMRHVTGTGCMLDSLIATFCGGYSDDFFEATVSSVIAMGVAGELAFEKAKTNGTGSLRTHLIDEISKLTDQTLSERGDYIAFDD</sequence>
<dbReference type="NCBIfam" id="NF006830">
    <property type="entry name" value="PRK09355.1"/>
    <property type="match status" value="1"/>
</dbReference>
<comment type="function">
    <text evidence="11">Catalyzes the phosphorylation of the hydroxyl group of 4-methyl-5-beta-hydroxyethylthiazole (THZ).</text>
</comment>
<feature type="binding site" evidence="11">
    <location>
        <position position="196"/>
    </location>
    <ligand>
        <name>substrate</name>
    </ligand>
</feature>
<keyword evidence="5 11" id="KW-0479">Metal-binding</keyword>
<evidence type="ECO:0000256" key="3">
    <source>
        <dbReference type="ARBA" id="ARBA00004868"/>
    </source>
</evidence>
<dbReference type="UniPathway" id="UPA00060">
    <property type="reaction ID" value="UER00139"/>
</dbReference>
<reference evidence="12 13" key="1">
    <citation type="submission" date="2019-05" db="EMBL/GenBank/DDBJ databases">
        <authorList>
            <consortium name="Pathogen Informatics"/>
        </authorList>
    </citation>
    <scope>NUCLEOTIDE SEQUENCE [LARGE SCALE GENOMIC DNA]</scope>
    <source>
        <strain evidence="12 13">NCTC12204</strain>
    </source>
</reference>
<feature type="binding site" evidence="11">
    <location>
        <position position="169"/>
    </location>
    <ligand>
        <name>ATP</name>
        <dbReference type="ChEBI" id="CHEBI:30616"/>
    </ligand>
</feature>
<dbReference type="PIRSF" id="PIRSF000513">
    <property type="entry name" value="Thz_kinase"/>
    <property type="match status" value="1"/>
</dbReference>
<evidence type="ECO:0000256" key="7">
    <source>
        <dbReference type="ARBA" id="ARBA00022777"/>
    </source>
</evidence>
<dbReference type="Proteomes" id="UP000352698">
    <property type="component" value="Unassembled WGS sequence"/>
</dbReference>
<dbReference type="SUPFAM" id="SSF53613">
    <property type="entry name" value="Ribokinase-like"/>
    <property type="match status" value="1"/>
</dbReference>
<evidence type="ECO:0000313" key="12">
    <source>
        <dbReference type="EMBL" id="VTQ62467.1"/>
    </source>
</evidence>
<evidence type="ECO:0000256" key="9">
    <source>
        <dbReference type="ARBA" id="ARBA00022842"/>
    </source>
</evidence>
<dbReference type="GO" id="GO:0004417">
    <property type="term" value="F:hydroxyethylthiazole kinase activity"/>
    <property type="evidence" value="ECO:0007669"/>
    <property type="project" value="UniProtKB-UniRule"/>
</dbReference>
<organism evidence="12 13">
    <name type="scientific">Enterococcus hirae</name>
    <dbReference type="NCBI Taxonomy" id="1354"/>
    <lineage>
        <taxon>Bacteria</taxon>
        <taxon>Bacillati</taxon>
        <taxon>Bacillota</taxon>
        <taxon>Bacilli</taxon>
        <taxon>Lactobacillales</taxon>
        <taxon>Enterococcaceae</taxon>
        <taxon>Enterococcus</taxon>
    </lineage>
</organism>
<evidence type="ECO:0000256" key="8">
    <source>
        <dbReference type="ARBA" id="ARBA00022840"/>
    </source>
</evidence>
<evidence type="ECO:0000313" key="13">
    <source>
        <dbReference type="Proteomes" id="UP000352698"/>
    </source>
</evidence>
<keyword evidence="6 11" id="KW-0547">Nucleotide-binding</keyword>
<dbReference type="NCBIfam" id="TIGR00694">
    <property type="entry name" value="thiM"/>
    <property type="match status" value="1"/>
</dbReference>
<keyword evidence="9 11" id="KW-0460">Magnesium</keyword>
<name>A0A449E4I2_ENTHR</name>
<dbReference type="GO" id="GO:0005524">
    <property type="term" value="F:ATP binding"/>
    <property type="evidence" value="ECO:0007669"/>
    <property type="project" value="UniProtKB-UniRule"/>
</dbReference>
<keyword evidence="7 11" id="KW-0418">Kinase</keyword>
<comment type="similarity">
    <text evidence="11">Belongs to the Thz kinase family.</text>
</comment>
<comment type="caution">
    <text evidence="12">The sequence shown here is derived from an EMBL/GenBank/DDBJ whole genome shotgun (WGS) entry which is preliminary data.</text>
</comment>
<keyword evidence="4 11" id="KW-0808">Transferase</keyword>
<dbReference type="HAMAP" id="MF_00228">
    <property type="entry name" value="Thz_kinase"/>
    <property type="match status" value="1"/>
</dbReference>
<protein>
    <recommendedName>
        <fullName evidence="11">Hydroxyethylthiazole kinase</fullName>
        <ecNumber evidence="11">2.7.1.50</ecNumber>
    </recommendedName>
    <alternativeName>
        <fullName evidence="11">4-methyl-5-beta-hydroxyethylthiazole kinase</fullName>
        <shortName evidence="11">TH kinase</shortName>
        <shortName evidence="11">Thz kinase</shortName>
    </alternativeName>
</protein>
<evidence type="ECO:0000256" key="2">
    <source>
        <dbReference type="ARBA" id="ARBA00001946"/>
    </source>
</evidence>
<proteinExistence type="inferred from homology"/>
<dbReference type="InterPro" id="IPR000417">
    <property type="entry name" value="Hyethyz_kinase"/>
</dbReference>